<dbReference type="AlphaFoldDB" id="A0A9I9CXZ4"/>
<name>A0A9I9CXZ4_CUCME</name>
<sequence length="120" mass="13542">MKATGTRRGGLLVQTSAVVPLEARITQMKGNTAYLSLRVASSLINSSTFLLRTLEFLSRMKLSSQHKNTQVEGIAQPIQDINEQGSKNDRRSKEFVKEKSINEMKKSFAYYNQWKASLTN</sequence>
<protein>
    <submittedName>
        <fullName evidence="1">Uncharacterized protein</fullName>
    </submittedName>
</protein>
<organism evidence="1">
    <name type="scientific">Cucumis melo</name>
    <name type="common">Muskmelon</name>
    <dbReference type="NCBI Taxonomy" id="3656"/>
    <lineage>
        <taxon>Eukaryota</taxon>
        <taxon>Viridiplantae</taxon>
        <taxon>Streptophyta</taxon>
        <taxon>Embryophyta</taxon>
        <taxon>Tracheophyta</taxon>
        <taxon>Spermatophyta</taxon>
        <taxon>Magnoliopsida</taxon>
        <taxon>eudicotyledons</taxon>
        <taxon>Gunneridae</taxon>
        <taxon>Pentapetalae</taxon>
        <taxon>rosids</taxon>
        <taxon>fabids</taxon>
        <taxon>Cucurbitales</taxon>
        <taxon>Cucurbitaceae</taxon>
        <taxon>Benincaseae</taxon>
        <taxon>Cucumis</taxon>
    </lineage>
</organism>
<accession>A0A9I9CXZ4</accession>
<reference evidence="1" key="1">
    <citation type="submission" date="2023-03" db="UniProtKB">
        <authorList>
            <consortium name="EnsemblPlants"/>
        </authorList>
    </citation>
    <scope>IDENTIFICATION</scope>
</reference>
<dbReference type="Gramene" id="MELO3C010289.2.1">
    <property type="protein sequence ID" value="MELO3C010289.2.1"/>
    <property type="gene ID" value="MELO3C010289.2"/>
</dbReference>
<dbReference type="EnsemblPlants" id="MELO3C010289.2.1">
    <property type="protein sequence ID" value="MELO3C010289.2.1"/>
    <property type="gene ID" value="MELO3C010289.2"/>
</dbReference>
<evidence type="ECO:0000313" key="1">
    <source>
        <dbReference type="EnsemblPlants" id="MELO3C010289.2.1"/>
    </source>
</evidence>
<proteinExistence type="predicted"/>